<organism evidence="2 3">
    <name type="scientific">Nonlabens tegetincola</name>
    <dbReference type="NCBI Taxonomy" id="323273"/>
    <lineage>
        <taxon>Bacteria</taxon>
        <taxon>Pseudomonadati</taxon>
        <taxon>Bacteroidota</taxon>
        <taxon>Flavobacteriia</taxon>
        <taxon>Flavobacteriales</taxon>
        <taxon>Flavobacteriaceae</taxon>
        <taxon>Nonlabens</taxon>
    </lineage>
</organism>
<keyword evidence="1" id="KW-1133">Transmembrane helix</keyword>
<name>A0A090Q0L9_9FLAO</name>
<comment type="caution">
    <text evidence="2">The sequence shown here is derived from an EMBL/GenBank/DDBJ whole genome shotgun (WGS) entry which is preliminary data.</text>
</comment>
<evidence type="ECO:0000313" key="2">
    <source>
        <dbReference type="EMBL" id="GAK95732.1"/>
    </source>
</evidence>
<feature type="transmembrane region" description="Helical" evidence="1">
    <location>
        <begin position="6"/>
        <end position="22"/>
    </location>
</feature>
<dbReference type="AlphaFoldDB" id="A0A090Q0L9"/>
<dbReference type="Proteomes" id="UP000029221">
    <property type="component" value="Unassembled WGS sequence"/>
</dbReference>
<evidence type="ECO:0000313" key="3">
    <source>
        <dbReference type="Proteomes" id="UP000029221"/>
    </source>
</evidence>
<protein>
    <recommendedName>
        <fullName evidence="4">FeoB-associated Cys-rich membrane protein</fullName>
    </recommendedName>
</protein>
<accession>A0A090Q0L9</accession>
<proteinExistence type="predicted"/>
<dbReference type="Pfam" id="PF12669">
    <property type="entry name" value="FeoB_associated"/>
    <property type="match status" value="1"/>
</dbReference>
<keyword evidence="1" id="KW-0472">Membrane</keyword>
<evidence type="ECO:0008006" key="4">
    <source>
        <dbReference type="Google" id="ProtNLM"/>
    </source>
</evidence>
<reference evidence="2" key="1">
    <citation type="journal article" date="2014" name="Genome Announc.">
        <title>Draft Genome Sequences of Marine Flavobacterium Nonlabens Strains NR17, NR24, NR27, NR32, NR33, and Ara13.</title>
        <authorList>
            <person name="Nakanishi M."/>
            <person name="Meirelles P."/>
            <person name="Suzuki R."/>
            <person name="Takatani N."/>
            <person name="Mino S."/>
            <person name="Suda W."/>
            <person name="Oshima K."/>
            <person name="Hattori M."/>
            <person name="Ohkuma M."/>
            <person name="Hosokawa M."/>
            <person name="Miyashita K."/>
            <person name="Thompson F.L."/>
            <person name="Niwa A."/>
            <person name="Sawabe T."/>
            <person name="Sawabe T."/>
        </authorList>
    </citation>
    <scope>NUCLEOTIDE SEQUENCE [LARGE SCALE GENOMIC DNA]</scope>
    <source>
        <strain evidence="2">JCM 19294</strain>
    </source>
</reference>
<dbReference type="EMBL" id="BBML01000001">
    <property type="protein sequence ID" value="GAK95732.1"/>
    <property type="molecule type" value="Genomic_DNA"/>
</dbReference>
<evidence type="ECO:0000256" key="1">
    <source>
        <dbReference type="SAM" id="Phobius"/>
    </source>
</evidence>
<keyword evidence="1" id="KW-0812">Transmembrane</keyword>
<sequence length="42" mass="4640">MYTAQIIVVVILFVIALLWLLRKYIGPSKDSHNCGNGDCGCN</sequence>
<gene>
    <name evidence="2" type="ORF">JCM19294_2514</name>
</gene>
<keyword evidence="3" id="KW-1185">Reference proteome</keyword>